<dbReference type="AlphaFoldDB" id="X6LU56"/>
<feature type="coiled-coil region" evidence="1">
    <location>
        <begin position="175"/>
        <end position="202"/>
    </location>
</feature>
<keyword evidence="1" id="KW-0175">Coiled coil</keyword>
<feature type="coiled-coil region" evidence="1">
    <location>
        <begin position="267"/>
        <end position="294"/>
    </location>
</feature>
<evidence type="ECO:0000313" key="4">
    <source>
        <dbReference type="Proteomes" id="UP000023152"/>
    </source>
</evidence>
<gene>
    <name evidence="3" type="ORF">RFI_33133</name>
</gene>
<proteinExistence type="predicted"/>
<evidence type="ECO:0000313" key="3">
    <source>
        <dbReference type="EMBL" id="ETO04265.1"/>
    </source>
</evidence>
<protein>
    <submittedName>
        <fullName evidence="3">Uncharacterized protein</fullName>
    </submittedName>
</protein>
<comment type="caution">
    <text evidence="3">The sequence shown here is derived from an EMBL/GenBank/DDBJ whole genome shotgun (WGS) entry which is preliminary data.</text>
</comment>
<keyword evidence="4" id="KW-1185">Reference proteome</keyword>
<accession>X6LU56</accession>
<organism evidence="3 4">
    <name type="scientific">Reticulomyxa filosa</name>
    <dbReference type="NCBI Taxonomy" id="46433"/>
    <lineage>
        <taxon>Eukaryota</taxon>
        <taxon>Sar</taxon>
        <taxon>Rhizaria</taxon>
        <taxon>Retaria</taxon>
        <taxon>Foraminifera</taxon>
        <taxon>Monothalamids</taxon>
        <taxon>Reticulomyxidae</taxon>
        <taxon>Reticulomyxa</taxon>
    </lineage>
</organism>
<evidence type="ECO:0000256" key="2">
    <source>
        <dbReference type="SAM" id="Phobius"/>
    </source>
</evidence>
<evidence type="ECO:0000256" key="1">
    <source>
        <dbReference type="SAM" id="Coils"/>
    </source>
</evidence>
<dbReference type="EMBL" id="ASPP01029596">
    <property type="protein sequence ID" value="ETO04265.1"/>
    <property type="molecule type" value="Genomic_DNA"/>
</dbReference>
<name>X6LU56_RETFI</name>
<dbReference type="Proteomes" id="UP000023152">
    <property type="component" value="Unassembled WGS sequence"/>
</dbReference>
<sequence>MATYNLDEEMDLDMFGNHEDQQVSPSPQRDHSMGSGFVFFFFFFFFCFILLAFANSLNLLYYFTLNDRRQQETPEWEVKLNAILAIVEQTQKGLEEMKEHRPLVESKDTLQEITFPEQKELNENNNYNKTNVAQNDVMSALRELRAIVIENKSDVHNVEALVKSVAEEQKQHTTTQELQELIERIMNNYEQITTRNKEAENEEKVMMSNKMKPVSEETLITDKDISALLQNAVSKQDISKWEALLANQSSNFDQKRNEDSHRAQLTMQAINSLKEETSKKLLKVEENLSRLNQLEETSKKSREGDTRSVQQSLVSITHHMNQAEKGIRDITYVQQSIHVQNYTLT</sequence>
<feature type="transmembrane region" description="Helical" evidence="2">
    <location>
        <begin position="37"/>
        <end position="63"/>
    </location>
</feature>
<keyword evidence="2" id="KW-0472">Membrane</keyword>
<keyword evidence="2" id="KW-0812">Transmembrane</keyword>
<reference evidence="3 4" key="1">
    <citation type="journal article" date="2013" name="Curr. Biol.">
        <title>The Genome of the Foraminiferan Reticulomyxa filosa.</title>
        <authorList>
            <person name="Glockner G."/>
            <person name="Hulsmann N."/>
            <person name="Schleicher M."/>
            <person name="Noegel A.A."/>
            <person name="Eichinger L."/>
            <person name="Gallinger C."/>
            <person name="Pawlowski J."/>
            <person name="Sierra R."/>
            <person name="Euteneuer U."/>
            <person name="Pillet L."/>
            <person name="Moustafa A."/>
            <person name="Platzer M."/>
            <person name="Groth M."/>
            <person name="Szafranski K."/>
            <person name="Schliwa M."/>
        </authorList>
    </citation>
    <scope>NUCLEOTIDE SEQUENCE [LARGE SCALE GENOMIC DNA]</scope>
</reference>
<keyword evidence="2" id="KW-1133">Transmembrane helix</keyword>